<sequence length="65" mass="7903">RIHTTEWWPGENDERKPIPQIAFTRKLIRKLIKSETVESIVRELLHFLINVEHRIEYGLKHFLNI</sequence>
<comment type="caution">
    <text evidence="1">The sequence shown here is derived from an EMBL/GenBank/DDBJ whole genome shotgun (WGS) entry which is preliminary data.</text>
</comment>
<feature type="non-terminal residue" evidence="1">
    <location>
        <position position="1"/>
    </location>
</feature>
<evidence type="ECO:0000313" key="2">
    <source>
        <dbReference type="Proteomes" id="UP001059596"/>
    </source>
</evidence>
<reference evidence="1" key="1">
    <citation type="journal article" date="2023" name="Genome Biol. Evol.">
        <title>Long-read-based Genome Assembly of Drosophila gunungcola Reveals Fewer Chemosensory Genes in Flower-breeding Species.</title>
        <authorList>
            <person name="Negi A."/>
            <person name="Liao B.Y."/>
            <person name="Yeh S.D."/>
        </authorList>
    </citation>
    <scope>NUCLEOTIDE SEQUENCE</scope>
    <source>
        <strain evidence="1">Sukarami</strain>
    </source>
</reference>
<evidence type="ECO:0000313" key="1">
    <source>
        <dbReference type="EMBL" id="KAI8037603.1"/>
    </source>
</evidence>
<dbReference type="EMBL" id="JAMKOV010000012">
    <property type="protein sequence ID" value="KAI8037603.1"/>
    <property type="molecule type" value="Genomic_DNA"/>
</dbReference>
<name>A0A9P9YIZ2_9MUSC</name>
<protein>
    <submittedName>
        <fullName evidence="1">Uncharacterized protein</fullName>
    </submittedName>
</protein>
<dbReference type="Proteomes" id="UP001059596">
    <property type="component" value="Unassembled WGS sequence"/>
</dbReference>
<gene>
    <name evidence="1" type="ORF">M5D96_009764</name>
</gene>
<organism evidence="1 2">
    <name type="scientific">Drosophila gunungcola</name>
    <name type="common">fruit fly</name>
    <dbReference type="NCBI Taxonomy" id="103775"/>
    <lineage>
        <taxon>Eukaryota</taxon>
        <taxon>Metazoa</taxon>
        <taxon>Ecdysozoa</taxon>
        <taxon>Arthropoda</taxon>
        <taxon>Hexapoda</taxon>
        <taxon>Insecta</taxon>
        <taxon>Pterygota</taxon>
        <taxon>Neoptera</taxon>
        <taxon>Endopterygota</taxon>
        <taxon>Diptera</taxon>
        <taxon>Brachycera</taxon>
        <taxon>Muscomorpha</taxon>
        <taxon>Ephydroidea</taxon>
        <taxon>Drosophilidae</taxon>
        <taxon>Drosophila</taxon>
        <taxon>Sophophora</taxon>
    </lineage>
</organism>
<proteinExistence type="predicted"/>
<dbReference type="AlphaFoldDB" id="A0A9P9YIZ2"/>
<accession>A0A9P9YIZ2</accession>
<keyword evidence="2" id="KW-1185">Reference proteome</keyword>